<evidence type="ECO:0000313" key="2">
    <source>
        <dbReference type="EMBL" id="KWV53711.1"/>
    </source>
</evidence>
<accession>A0A109JRB8</accession>
<dbReference type="EMBL" id="LNCD01000064">
    <property type="protein sequence ID" value="KWV53711.1"/>
    <property type="molecule type" value="Genomic_DNA"/>
</dbReference>
<dbReference type="PIRSF" id="PIRSF031854">
    <property type="entry name" value="UCP031854"/>
    <property type="match status" value="1"/>
</dbReference>
<sequence length="366" mass="40189">MKQIDLMFRTMVAELQQRTFDAQWSAEFPPTGRFVPVTVDNRKYWYFDEPDGAGGQKRRYVGPADDTEISARVATFRAEKDDYQNRRKMVSALTREAGMIAPDRFTGAVVEALAAAGLFRLRGVLVGTVAFQCYAAYLGVRLPMAAILTGDADIAQDYAISGEVADSMPPVVELLQGIDPSFRALPPISGSPRSNAFRNDSGYRVQFLTTNRGSEEYADQPANMPALGGAAAEPPRYMDFLIRDPVRTILLHGAGVSVVVPDPSRFAVHKLIVAGRRLDDAGGRAKKDKDLRQAGMLFEALQETAYGRELAAALREAWGRGPSWRSAITAGVDAVHNQYEPAVHRTFGVLPLEEVEKARLSNEHNV</sequence>
<protein>
    <recommendedName>
        <fullName evidence="1">Nucleotidyltransferase-like domain-containing protein</fullName>
    </recommendedName>
</protein>
<keyword evidence="3" id="KW-1185">Reference proteome</keyword>
<gene>
    <name evidence="2" type="ORF">AS026_03430</name>
</gene>
<organism evidence="2 3">
    <name type="scientific">Rhizobium altiplani</name>
    <dbReference type="NCBI Taxonomy" id="1864509"/>
    <lineage>
        <taxon>Bacteria</taxon>
        <taxon>Pseudomonadati</taxon>
        <taxon>Pseudomonadota</taxon>
        <taxon>Alphaproteobacteria</taxon>
        <taxon>Hyphomicrobiales</taxon>
        <taxon>Rhizobiaceae</taxon>
        <taxon>Rhizobium/Agrobacterium group</taxon>
        <taxon>Rhizobium</taxon>
    </lineage>
</organism>
<name>A0A109JRB8_9HYPH</name>
<dbReference type="Proteomes" id="UP000068164">
    <property type="component" value="Unassembled WGS sequence"/>
</dbReference>
<dbReference type="Pfam" id="PF12281">
    <property type="entry name" value="NTP_transf_8"/>
    <property type="match status" value="1"/>
</dbReference>
<dbReference type="InterPro" id="IPR058575">
    <property type="entry name" value="NTP_transf_8_dom"/>
</dbReference>
<dbReference type="AlphaFoldDB" id="A0A109JRB8"/>
<comment type="caution">
    <text evidence="2">The sequence shown here is derived from an EMBL/GenBank/DDBJ whole genome shotgun (WGS) entry which is preliminary data.</text>
</comment>
<dbReference type="RefSeq" id="WP_062370101.1">
    <property type="nucleotide sequence ID" value="NZ_LNCD01000064.1"/>
</dbReference>
<dbReference type="InterPro" id="IPR022550">
    <property type="entry name" value="NTP_transf_8"/>
</dbReference>
<feature type="domain" description="Nucleotidyltransferase-like" evidence="1">
    <location>
        <begin position="105"/>
        <end position="318"/>
    </location>
</feature>
<evidence type="ECO:0000313" key="3">
    <source>
        <dbReference type="Proteomes" id="UP000068164"/>
    </source>
</evidence>
<reference evidence="2 3" key="1">
    <citation type="submission" date="2015-11" db="EMBL/GenBank/DDBJ databases">
        <title>Draft Genome Sequence of the Strain BR 10423 (Rhizobium sp.) isolated from nodules of Mimosa pudica.</title>
        <authorList>
            <person name="Barauna A.C."/>
            <person name="Zilli J.E."/>
            <person name="Simoes-Araujo J.L."/>
            <person name="Reis V.M."/>
            <person name="James E.K."/>
            <person name="Reis F.B.Jr."/>
            <person name="Rouws L.F."/>
            <person name="Passos S.R."/>
            <person name="Gois S.R."/>
        </authorList>
    </citation>
    <scope>NUCLEOTIDE SEQUENCE [LARGE SCALE GENOMIC DNA]</scope>
    <source>
        <strain evidence="2 3">BR10423</strain>
    </source>
</reference>
<evidence type="ECO:0000259" key="1">
    <source>
        <dbReference type="Pfam" id="PF12281"/>
    </source>
</evidence>
<proteinExistence type="predicted"/>